<name>A0A154P6G2_DUFNO</name>
<gene>
    <name evidence="1" type="ORF">WN55_08228</name>
</gene>
<proteinExistence type="predicted"/>
<evidence type="ECO:0000313" key="2">
    <source>
        <dbReference type="Proteomes" id="UP000076502"/>
    </source>
</evidence>
<protein>
    <submittedName>
        <fullName evidence="1">Uncharacterized protein</fullName>
    </submittedName>
</protein>
<evidence type="ECO:0000313" key="1">
    <source>
        <dbReference type="EMBL" id="KZC07457.1"/>
    </source>
</evidence>
<reference evidence="1 2" key="1">
    <citation type="submission" date="2015-07" db="EMBL/GenBank/DDBJ databases">
        <title>The genome of Dufourea novaeangliae.</title>
        <authorList>
            <person name="Pan H."/>
            <person name="Kapheim K."/>
        </authorList>
    </citation>
    <scope>NUCLEOTIDE SEQUENCE [LARGE SCALE GENOMIC DNA]</scope>
    <source>
        <strain evidence="1">0120121106</strain>
        <tissue evidence="1">Whole body</tissue>
    </source>
</reference>
<dbReference type="EMBL" id="KQ434827">
    <property type="protein sequence ID" value="KZC07457.1"/>
    <property type="molecule type" value="Genomic_DNA"/>
</dbReference>
<dbReference type="AlphaFoldDB" id="A0A154P6G2"/>
<organism evidence="1 2">
    <name type="scientific">Dufourea novaeangliae</name>
    <name type="common">Sweat bee</name>
    <dbReference type="NCBI Taxonomy" id="178035"/>
    <lineage>
        <taxon>Eukaryota</taxon>
        <taxon>Metazoa</taxon>
        <taxon>Ecdysozoa</taxon>
        <taxon>Arthropoda</taxon>
        <taxon>Hexapoda</taxon>
        <taxon>Insecta</taxon>
        <taxon>Pterygota</taxon>
        <taxon>Neoptera</taxon>
        <taxon>Endopterygota</taxon>
        <taxon>Hymenoptera</taxon>
        <taxon>Apocrita</taxon>
        <taxon>Aculeata</taxon>
        <taxon>Apoidea</taxon>
        <taxon>Anthophila</taxon>
        <taxon>Halictidae</taxon>
        <taxon>Rophitinae</taxon>
        <taxon>Dufourea</taxon>
    </lineage>
</organism>
<dbReference type="Proteomes" id="UP000076502">
    <property type="component" value="Unassembled WGS sequence"/>
</dbReference>
<keyword evidence="2" id="KW-1185">Reference proteome</keyword>
<sequence>MRGVEFFEEILEFLSSVLDYGNGEWLYSLGIIRIFDSFSRILGELRVEFSLEFEKPVRG</sequence>
<accession>A0A154P6G2</accession>